<reference evidence="3 4" key="1">
    <citation type="submission" date="2014-08" db="EMBL/GenBank/DDBJ databases">
        <title>Genome sequence of Tetragenococcus muriaticus.</title>
        <authorList>
            <person name="Chuea-nongthon C."/>
            <person name="Rodtong S."/>
            <person name="Yongsawatdigul J."/>
            <person name="Steele J.L."/>
            <person name="Liu X.-y."/>
            <person name="Speers J."/>
            <person name="Glasner J.D."/>
            <person name="Neeno-Eckwall E.C."/>
        </authorList>
    </citation>
    <scope>NUCLEOTIDE SEQUENCE [LARGE SCALE GENOMIC DNA]</scope>
    <source>
        <strain evidence="3 4">PMC-11-5</strain>
    </source>
</reference>
<dbReference type="AlphaFoldDB" id="A0A091C4Q9"/>
<dbReference type="Gene3D" id="1.10.1580.10">
    <property type="match status" value="1"/>
</dbReference>
<keyword evidence="2" id="KW-0342">GTP-binding</keyword>
<dbReference type="GO" id="GO:0005525">
    <property type="term" value="F:GTP binding"/>
    <property type="evidence" value="ECO:0007669"/>
    <property type="project" value="UniProtKB-KW"/>
</dbReference>
<organism evidence="3 4">
    <name type="scientific">Tetragenococcus muriaticus PMC-11-5</name>
    <dbReference type="NCBI Taxonomy" id="1302649"/>
    <lineage>
        <taxon>Bacteria</taxon>
        <taxon>Bacillati</taxon>
        <taxon>Bacillota</taxon>
        <taxon>Bacilli</taxon>
        <taxon>Lactobacillales</taxon>
        <taxon>Enterococcaceae</taxon>
        <taxon>Tetragenococcus</taxon>
    </lineage>
</organism>
<evidence type="ECO:0000313" key="4">
    <source>
        <dbReference type="Proteomes" id="UP000029380"/>
    </source>
</evidence>
<dbReference type="PATRIC" id="fig|1302649.3.peg.1571"/>
<name>A0A091C4Q9_9ENTE</name>
<protein>
    <submittedName>
        <fullName evidence="3">Uncharacterized protein</fullName>
    </submittedName>
</protein>
<accession>A0A091C4Q9</accession>
<proteinExistence type="predicted"/>
<dbReference type="InterPro" id="IPR023179">
    <property type="entry name" value="GTP-bd_ortho_bundle_sf"/>
</dbReference>
<sequence length="42" mass="4929">MLITQKQGFQEDYDKGSQRVIHDIREGKLGRFTLDRYAEVGE</sequence>
<dbReference type="EMBL" id="JPVU01000167">
    <property type="protein sequence ID" value="KFN91102.1"/>
    <property type="molecule type" value="Genomic_DNA"/>
</dbReference>
<keyword evidence="1" id="KW-0547">Nucleotide-binding</keyword>
<dbReference type="Proteomes" id="UP000029380">
    <property type="component" value="Unassembled WGS sequence"/>
</dbReference>
<evidence type="ECO:0000256" key="1">
    <source>
        <dbReference type="ARBA" id="ARBA00022741"/>
    </source>
</evidence>
<evidence type="ECO:0000313" key="3">
    <source>
        <dbReference type="EMBL" id="KFN91102.1"/>
    </source>
</evidence>
<gene>
    <name evidence="3" type="ORF">TMUPMC115_1568</name>
</gene>
<comment type="caution">
    <text evidence="3">The sequence shown here is derived from an EMBL/GenBank/DDBJ whole genome shotgun (WGS) entry which is preliminary data.</text>
</comment>
<evidence type="ECO:0000256" key="2">
    <source>
        <dbReference type="ARBA" id="ARBA00023134"/>
    </source>
</evidence>